<keyword evidence="4" id="KW-1185">Reference proteome</keyword>
<organism evidence="3 4">
    <name type="scientific">Sphingomonas guangdongensis</name>
    <dbReference type="NCBI Taxonomy" id="1141890"/>
    <lineage>
        <taxon>Bacteria</taxon>
        <taxon>Pseudomonadati</taxon>
        <taxon>Pseudomonadota</taxon>
        <taxon>Alphaproteobacteria</taxon>
        <taxon>Sphingomonadales</taxon>
        <taxon>Sphingomonadaceae</taxon>
        <taxon>Sphingomonas</taxon>
    </lineage>
</organism>
<dbReference type="EMBL" id="OBMI01000001">
    <property type="protein sequence ID" value="SOB78794.1"/>
    <property type="molecule type" value="Genomic_DNA"/>
</dbReference>
<dbReference type="AlphaFoldDB" id="A0A285QBE3"/>
<gene>
    <name evidence="3" type="ORF">SAMN06297144_0218</name>
</gene>
<protein>
    <submittedName>
        <fullName evidence="3">Phasin family protein</fullName>
    </submittedName>
</protein>
<feature type="domain" description="Phasin" evidence="2">
    <location>
        <begin position="171"/>
        <end position="269"/>
    </location>
</feature>
<dbReference type="NCBIfam" id="TIGR01841">
    <property type="entry name" value="phasin"/>
    <property type="match status" value="1"/>
</dbReference>
<dbReference type="InterPro" id="IPR010127">
    <property type="entry name" value="Phasin_subfam-1"/>
</dbReference>
<feature type="region of interest" description="Disordered" evidence="1">
    <location>
        <begin position="1"/>
        <end position="26"/>
    </location>
</feature>
<evidence type="ECO:0000256" key="1">
    <source>
        <dbReference type="SAM" id="MobiDB-lite"/>
    </source>
</evidence>
<evidence type="ECO:0000259" key="2">
    <source>
        <dbReference type="Pfam" id="PF09361"/>
    </source>
</evidence>
<dbReference type="RefSeq" id="WP_245858099.1">
    <property type="nucleotide sequence ID" value="NZ_OBMI01000001.1"/>
</dbReference>
<dbReference type="Proteomes" id="UP000219494">
    <property type="component" value="Unassembled WGS sequence"/>
</dbReference>
<proteinExistence type="predicted"/>
<dbReference type="Pfam" id="PF09361">
    <property type="entry name" value="Phasin_2"/>
    <property type="match status" value="1"/>
</dbReference>
<evidence type="ECO:0000313" key="4">
    <source>
        <dbReference type="Proteomes" id="UP000219494"/>
    </source>
</evidence>
<name>A0A285QBE3_9SPHN</name>
<reference evidence="3 4" key="1">
    <citation type="submission" date="2017-07" db="EMBL/GenBank/DDBJ databases">
        <authorList>
            <person name="Sun Z.S."/>
            <person name="Albrecht U."/>
            <person name="Echele G."/>
            <person name="Lee C.C."/>
        </authorList>
    </citation>
    <scope>NUCLEOTIDE SEQUENCE [LARGE SCALE GENOMIC DNA]</scope>
    <source>
        <strain evidence="3 4">CGMCC 1.12672</strain>
    </source>
</reference>
<evidence type="ECO:0000313" key="3">
    <source>
        <dbReference type="EMBL" id="SOB78794.1"/>
    </source>
</evidence>
<accession>A0A285QBE3</accession>
<sequence length="280" mass="28861">MAKKVTRSSKGPATAVPFADVAPTPDIDSAAAPFIPDAPIVTGDSLATVIATATDAAPRTTGAGTEATDAVVDATALVTETTANTVEQVTDAVVDAIPEPAAVAAPIEAAETAVTHAADMAADTVQEDTQIMATTFENTTATAANEAPKMFADMNERAKAAMEKSGQVVAEMNEFGKGNVEAMVESSRIAMRGLEALGQDAAEYSRKSFEGLTATLKNLASVKSPTEFFKLQSDWMRTSFDQAVAQTSKSTEAMIKLAGDAAQPLSNRVAVAADKAKTVA</sequence>
<dbReference type="InterPro" id="IPR018968">
    <property type="entry name" value="Phasin"/>
</dbReference>